<dbReference type="eggNOG" id="COG3843">
    <property type="taxonomic scope" value="Bacteria"/>
</dbReference>
<dbReference type="AlphaFoldDB" id="N1ZYJ1"/>
<accession>N1ZYJ1</accession>
<keyword evidence="4" id="KW-1185">Reference proteome</keyword>
<dbReference type="PATRIC" id="fig|1235802.3.peg.5923"/>
<dbReference type="STRING" id="1235802.C823_05615"/>
<gene>
    <name evidence="3" type="ORF">C823_05615</name>
</gene>
<dbReference type="Pfam" id="PF03432">
    <property type="entry name" value="Relaxase"/>
    <property type="match status" value="1"/>
</dbReference>
<dbReference type="OrthoDB" id="9763896at2"/>
<keyword evidence="1" id="KW-0472">Membrane</keyword>
<name>N1ZYJ1_9FIRM</name>
<dbReference type="HOGENOM" id="CLU_088186_0_0_9"/>
<feature type="transmembrane region" description="Helical" evidence="1">
    <location>
        <begin position="252"/>
        <end position="269"/>
    </location>
</feature>
<keyword evidence="1" id="KW-1133">Transmembrane helix</keyword>
<comment type="caution">
    <text evidence="3">The sequence shown here is derived from an EMBL/GenBank/DDBJ whole genome shotgun (WGS) entry which is preliminary data.</text>
</comment>
<proteinExistence type="predicted"/>
<protein>
    <recommendedName>
        <fullName evidence="2">MobA/VirD2-like nuclease domain-containing protein</fullName>
    </recommendedName>
</protein>
<dbReference type="EMBL" id="AQFT01000170">
    <property type="protein sequence ID" value="EMZ19218.1"/>
    <property type="molecule type" value="Genomic_DNA"/>
</dbReference>
<dbReference type="Proteomes" id="UP000012589">
    <property type="component" value="Unassembled WGS sequence"/>
</dbReference>
<evidence type="ECO:0000313" key="4">
    <source>
        <dbReference type="Proteomes" id="UP000012589"/>
    </source>
</evidence>
<dbReference type="InterPro" id="IPR005094">
    <property type="entry name" value="Endonuclease_MobA/VirD2"/>
</dbReference>
<keyword evidence="1" id="KW-0812">Transmembrane</keyword>
<evidence type="ECO:0000259" key="2">
    <source>
        <dbReference type="Pfam" id="PF03432"/>
    </source>
</evidence>
<reference evidence="3 4" key="1">
    <citation type="journal article" date="2014" name="Genome Announc.">
        <title>Draft genome sequences of the altered schaedler flora, a defined bacterial community from gnotobiotic mice.</title>
        <authorList>
            <person name="Wannemuehler M.J."/>
            <person name="Overstreet A.M."/>
            <person name="Ward D.V."/>
            <person name="Phillips G.J."/>
        </authorList>
    </citation>
    <scope>NUCLEOTIDE SEQUENCE [LARGE SCALE GENOMIC DNA]</scope>
    <source>
        <strain evidence="3 4">ASF492</strain>
    </source>
</reference>
<evidence type="ECO:0000313" key="3">
    <source>
        <dbReference type="EMBL" id="EMZ19218.1"/>
    </source>
</evidence>
<sequence>MAVLKHIAVKNADYGEAQRYLIFKHDEKTGKPVLDENGNMQFRNNYFLGGINCDPFTFDTECMELNARYGKNRGYDEIKSHHYIISYDPKDADKGLTGERAQELGLEYAAKYFPGHQALVCTHTDGHNKSGNIHTHIIINSVRKFDSEYVEFMERPCDSHTGFKHHLTKAHMAFLKQSIIDMCCRENLHQVDQLAPANKELQTNNTALHSTGTENSQDVPNKFLLAALDKLKPPSDILSGLGNSLSPNFRSFFMFFFFAFLHILENIFVKFSKKY</sequence>
<evidence type="ECO:0000256" key="1">
    <source>
        <dbReference type="SAM" id="Phobius"/>
    </source>
</evidence>
<feature type="domain" description="MobA/VirD2-like nuclease" evidence="2">
    <location>
        <begin position="45"/>
        <end position="144"/>
    </location>
</feature>
<organism evidence="3 4">
    <name type="scientific">Eubacterium plexicaudatum ASF492</name>
    <dbReference type="NCBI Taxonomy" id="1235802"/>
    <lineage>
        <taxon>Bacteria</taxon>
        <taxon>Bacillati</taxon>
        <taxon>Bacillota</taxon>
        <taxon>Clostridia</taxon>
        <taxon>Eubacteriales</taxon>
        <taxon>Eubacteriaceae</taxon>
        <taxon>Eubacterium</taxon>
    </lineage>
</organism>